<evidence type="ECO:0000256" key="1">
    <source>
        <dbReference type="PROSITE-ProRule" id="PRU00047"/>
    </source>
</evidence>
<reference evidence="5" key="1">
    <citation type="submission" date="2023-02" db="EMBL/GenBank/DDBJ databases">
        <title>Genome of toxic invasive species Heracleum sosnowskyi carries increased number of genes despite the absence of recent whole-genome duplications.</title>
        <authorList>
            <person name="Schelkunov M."/>
            <person name="Shtratnikova V."/>
            <person name="Makarenko M."/>
            <person name="Klepikova A."/>
            <person name="Omelchenko D."/>
            <person name="Novikova G."/>
            <person name="Obukhova E."/>
            <person name="Bogdanov V."/>
            <person name="Penin A."/>
            <person name="Logacheva M."/>
        </authorList>
    </citation>
    <scope>NUCLEOTIDE SEQUENCE</scope>
    <source>
        <strain evidence="5">Hsosn_3</strain>
        <tissue evidence="5">Leaf</tissue>
    </source>
</reference>
<evidence type="ECO:0000256" key="3">
    <source>
        <dbReference type="SAM" id="MobiDB-lite"/>
    </source>
</evidence>
<comment type="caution">
    <text evidence="5">The sequence shown here is derived from an EMBL/GenBank/DDBJ whole genome shotgun (WGS) entry which is preliminary data.</text>
</comment>
<feature type="coiled-coil region" evidence="2">
    <location>
        <begin position="442"/>
        <end position="528"/>
    </location>
</feature>
<dbReference type="Pfam" id="PF14223">
    <property type="entry name" value="Retrotran_gag_2"/>
    <property type="match status" value="1"/>
</dbReference>
<accession>A0AAD8HM08</accession>
<name>A0AAD8HM08_9APIA</name>
<dbReference type="GO" id="GO:0003676">
    <property type="term" value="F:nucleic acid binding"/>
    <property type="evidence" value="ECO:0007669"/>
    <property type="project" value="InterPro"/>
</dbReference>
<dbReference type="Proteomes" id="UP001237642">
    <property type="component" value="Unassembled WGS sequence"/>
</dbReference>
<gene>
    <name evidence="5" type="ORF">POM88_035731</name>
</gene>
<sequence>MTSMQKSSSIKIPAFDKENYNVWKRKTMLFIKAANPLYLGILQNGPFVPRKEIEASTVDGVLIPAYWVNKLPSEFLEPEKEKVALDDYLQLILLDALTLDKAMCGNVIGCSSAKDMWNKIELLCEGSEEVKDNQRQILISQYEAFMAKSREDLTTMFERFSELMTELQIHGKYYDRKELNVKFLLTLPEHLEHKVTAIREGRNLNNISLETLYGVLKSYELEFFQKRAILAGSRGKMANVSGALVAHVPRITQPSEEAQITQPASVPSVKIEEVVDDEEKVVLQITDVEDEDFYSLEEMEKMDNPTMAYMAKKFKIIRFKRNKPFKPQGQTSRFSRGNSSKVEGGATRGGYKTGMVDRSKFRCYNCNELGHFATECRRPKQNQRMEKGSSGHFKKGQGKAYVAEGKCWDDSDDEEEEEYVNLALMAKSDEASSSSPSQVPSLVLLDMSKDEYKQTVEELSAEMFNVHTSLTTANEEIARLTKLNETLTSENDLLLLKTSRLESLTQENAKLKNELVCAKEIEEFLRKEISENEFRIKAYRNSSKQLQDYHEKHTEDQKVGIGFEYDKRPGKEVVSQDFSTDASVKPHILKKINKPIFKLSELEFDEEAMLIKQ</sequence>
<proteinExistence type="predicted"/>
<dbReference type="InterPro" id="IPR036875">
    <property type="entry name" value="Znf_CCHC_sf"/>
</dbReference>
<dbReference type="InterPro" id="IPR001878">
    <property type="entry name" value="Znf_CCHC"/>
</dbReference>
<dbReference type="AlphaFoldDB" id="A0AAD8HM08"/>
<keyword evidence="2" id="KW-0175">Coiled coil</keyword>
<dbReference type="SMART" id="SM00343">
    <property type="entry name" value="ZnF_C2HC"/>
    <property type="match status" value="1"/>
</dbReference>
<keyword evidence="1" id="KW-0862">Zinc</keyword>
<dbReference type="GO" id="GO:0008270">
    <property type="term" value="F:zinc ion binding"/>
    <property type="evidence" value="ECO:0007669"/>
    <property type="project" value="UniProtKB-KW"/>
</dbReference>
<feature type="compositionally biased region" description="Polar residues" evidence="3">
    <location>
        <begin position="328"/>
        <end position="341"/>
    </location>
</feature>
<feature type="domain" description="CCHC-type" evidence="4">
    <location>
        <begin position="362"/>
        <end position="378"/>
    </location>
</feature>
<keyword evidence="1" id="KW-0479">Metal-binding</keyword>
<evidence type="ECO:0000256" key="2">
    <source>
        <dbReference type="SAM" id="Coils"/>
    </source>
</evidence>
<protein>
    <submittedName>
        <fullName evidence="5">CCHC-type domain-containing protein</fullName>
    </submittedName>
</protein>
<dbReference type="EMBL" id="JAUIZM010000008">
    <property type="protein sequence ID" value="KAK1369639.1"/>
    <property type="molecule type" value="Genomic_DNA"/>
</dbReference>
<keyword evidence="1" id="KW-0863">Zinc-finger</keyword>
<dbReference type="Gene3D" id="4.10.60.10">
    <property type="entry name" value="Zinc finger, CCHC-type"/>
    <property type="match status" value="1"/>
</dbReference>
<feature type="region of interest" description="Disordered" evidence="3">
    <location>
        <begin position="327"/>
        <end position="346"/>
    </location>
</feature>
<keyword evidence="6" id="KW-1185">Reference proteome</keyword>
<evidence type="ECO:0000313" key="6">
    <source>
        <dbReference type="Proteomes" id="UP001237642"/>
    </source>
</evidence>
<dbReference type="PROSITE" id="PS50158">
    <property type="entry name" value="ZF_CCHC"/>
    <property type="match status" value="1"/>
</dbReference>
<organism evidence="5 6">
    <name type="scientific">Heracleum sosnowskyi</name>
    <dbReference type="NCBI Taxonomy" id="360622"/>
    <lineage>
        <taxon>Eukaryota</taxon>
        <taxon>Viridiplantae</taxon>
        <taxon>Streptophyta</taxon>
        <taxon>Embryophyta</taxon>
        <taxon>Tracheophyta</taxon>
        <taxon>Spermatophyta</taxon>
        <taxon>Magnoliopsida</taxon>
        <taxon>eudicotyledons</taxon>
        <taxon>Gunneridae</taxon>
        <taxon>Pentapetalae</taxon>
        <taxon>asterids</taxon>
        <taxon>campanulids</taxon>
        <taxon>Apiales</taxon>
        <taxon>Apiaceae</taxon>
        <taxon>Apioideae</taxon>
        <taxon>apioid superclade</taxon>
        <taxon>Tordylieae</taxon>
        <taxon>Tordyliinae</taxon>
        <taxon>Heracleum</taxon>
    </lineage>
</organism>
<dbReference type="Pfam" id="PF00098">
    <property type="entry name" value="zf-CCHC"/>
    <property type="match status" value="1"/>
</dbReference>
<evidence type="ECO:0000313" key="5">
    <source>
        <dbReference type="EMBL" id="KAK1369639.1"/>
    </source>
</evidence>
<dbReference type="SUPFAM" id="SSF57756">
    <property type="entry name" value="Retrovirus zinc finger-like domains"/>
    <property type="match status" value="1"/>
</dbReference>
<evidence type="ECO:0000259" key="4">
    <source>
        <dbReference type="PROSITE" id="PS50158"/>
    </source>
</evidence>
<reference evidence="5" key="2">
    <citation type="submission" date="2023-05" db="EMBL/GenBank/DDBJ databases">
        <authorList>
            <person name="Schelkunov M.I."/>
        </authorList>
    </citation>
    <scope>NUCLEOTIDE SEQUENCE</scope>
    <source>
        <strain evidence="5">Hsosn_3</strain>
        <tissue evidence="5">Leaf</tissue>
    </source>
</reference>